<name>X1DKQ1_9ZZZZ</name>
<reference evidence="2" key="1">
    <citation type="journal article" date="2014" name="Front. Microbiol.">
        <title>High frequency of phylogenetically diverse reductive dehalogenase-homologous genes in deep subseafloor sedimentary metagenomes.</title>
        <authorList>
            <person name="Kawai M."/>
            <person name="Futagami T."/>
            <person name="Toyoda A."/>
            <person name="Takaki Y."/>
            <person name="Nishi S."/>
            <person name="Hori S."/>
            <person name="Arai W."/>
            <person name="Tsubouchi T."/>
            <person name="Morono Y."/>
            <person name="Uchiyama I."/>
            <person name="Ito T."/>
            <person name="Fujiyama A."/>
            <person name="Inagaki F."/>
            <person name="Takami H."/>
        </authorList>
    </citation>
    <scope>NUCLEOTIDE SEQUENCE</scope>
    <source>
        <strain evidence="2">Expedition CK06-06</strain>
    </source>
</reference>
<dbReference type="AlphaFoldDB" id="X1DKQ1"/>
<feature type="domain" description="Spore protein YkvP/CgeB glycosyl transferase-like" evidence="1">
    <location>
        <begin position="10"/>
        <end position="57"/>
    </location>
</feature>
<accession>X1DKQ1</accession>
<evidence type="ECO:0000259" key="1">
    <source>
        <dbReference type="Pfam" id="PF13524"/>
    </source>
</evidence>
<organism evidence="2">
    <name type="scientific">marine sediment metagenome</name>
    <dbReference type="NCBI Taxonomy" id="412755"/>
    <lineage>
        <taxon>unclassified sequences</taxon>
        <taxon>metagenomes</taxon>
        <taxon>ecological metagenomes</taxon>
    </lineage>
</organism>
<dbReference type="EMBL" id="BART01030935">
    <property type="protein sequence ID" value="GAH08875.1"/>
    <property type="molecule type" value="Genomic_DNA"/>
</dbReference>
<dbReference type="InterPro" id="IPR055259">
    <property type="entry name" value="YkvP/CgeB_Glyco_trans-like"/>
</dbReference>
<feature type="non-terminal residue" evidence="2">
    <location>
        <position position="1"/>
    </location>
</feature>
<dbReference type="Pfam" id="PF13524">
    <property type="entry name" value="Glyco_trans_1_2"/>
    <property type="match status" value="1"/>
</dbReference>
<protein>
    <recommendedName>
        <fullName evidence="1">Spore protein YkvP/CgeB glycosyl transferase-like domain-containing protein</fullName>
    </recommendedName>
</protein>
<comment type="caution">
    <text evidence="2">The sequence shown here is derived from an EMBL/GenBank/DDBJ whole genome shotgun (WGS) entry which is preliminary data.</text>
</comment>
<proteinExistence type="predicted"/>
<sequence>PCDGADRVLDYYRGIPELISKIRYWLSHEEERKEIAERGYKWVHENATYMHRLRIALDYMKEDFRCPS</sequence>
<evidence type="ECO:0000313" key="2">
    <source>
        <dbReference type="EMBL" id="GAH08875.1"/>
    </source>
</evidence>
<gene>
    <name evidence="2" type="ORF">S01H4_53858</name>
</gene>